<organism evidence="3 4">
    <name type="scientific">Penaeus vannamei</name>
    <name type="common">Whiteleg shrimp</name>
    <name type="synonym">Litopenaeus vannamei</name>
    <dbReference type="NCBI Taxonomy" id="6689"/>
    <lineage>
        <taxon>Eukaryota</taxon>
        <taxon>Metazoa</taxon>
        <taxon>Ecdysozoa</taxon>
        <taxon>Arthropoda</taxon>
        <taxon>Crustacea</taxon>
        <taxon>Multicrustacea</taxon>
        <taxon>Malacostraca</taxon>
        <taxon>Eumalacostraca</taxon>
        <taxon>Eucarida</taxon>
        <taxon>Decapoda</taxon>
        <taxon>Dendrobranchiata</taxon>
        <taxon>Penaeoidea</taxon>
        <taxon>Penaeidae</taxon>
        <taxon>Penaeus</taxon>
    </lineage>
</organism>
<evidence type="ECO:0000256" key="2">
    <source>
        <dbReference type="SAM" id="SignalP"/>
    </source>
</evidence>
<feature type="compositionally biased region" description="Basic and acidic residues" evidence="1">
    <location>
        <begin position="152"/>
        <end position="161"/>
    </location>
</feature>
<feature type="region of interest" description="Disordered" evidence="1">
    <location>
        <begin position="136"/>
        <end position="161"/>
    </location>
</feature>
<name>A0A3R7STT9_PENVA</name>
<feature type="compositionally biased region" description="Basic residues" evidence="1">
    <location>
        <begin position="487"/>
        <end position="501"/>
    </location>
</feature>
<feature type="compositionally biased region" description="Basic residues" evidence="1">
    <location>
        <begin position="469"/>
        <end position="478"/>
    </location>
</feature>
<evidence type="ECO:0000256" key="1">
    <source>
        <dbReference type="SAM" id="MobiDB-lite"/>
    </source>
</evidence>
<protein>
    <submittedName>
        <fullName evidence="3">Uncharacterized protein</fullName>
    </submittedName>
</protein>
<keyword evidence="4" id="KW-1185">Reference proteome</keyword>
<sequence>MHLCKIAFLALLDARALQFISPIATWAEKHQQNISHSDRPYQQVTLLPPRNMPTGHSTSNRRPKSSLCVISRPNVSAADKSDARTRLTLQNIRKVSRDELVCTRRRCIFLSLKTGSGFFPQKTGCGDLSTENGKRFLPTENGMRRPLHRKREAVSSHRKREADYFPQKTRCIFLSQKTGSGLLPQKTGRIFLSQKTRSGFLPQKTERIFLSQKTGSGLISTENEKRISFHRASVPGTYVEVNDERGRREERRRPQHDAVQPVGGGRGRGTRGRRPECGVRAEMKGPGQHGDDGRDDGLDSDSRGDDGRDLGRALVAALMLRRGVLHRDGRCRRLGRRLGRGLAGGLRGRLLLLGRGRGAGAGAAPPVPPGAPLAPPLLRGGGDLARSTTVPRQGPPVVPRWFHSHAAPCPSLPCLALPLGDAGHADPARRSSRRSELRWRGFLLPRGPWPPCDERAAPAQRPGTSPKGAPKKGNRVPRRPSGQRIARLPRRGFRSRLRRRPSGFALPRGRSSPRSLRESRGRTPSTAAFISESGSKLGQLGLQGFSMTTLSSSASPKSTFIHLLCLPVRPRSL</sequence>
<keyword evidence="2" id="KW-0732">Signal</keyword>
<accession>A0A3R7STT9</accession>
<evidence type="ECO:0000313" key="3">
    <source>
        <dbReference type="EMBL" id="ROT74787.1"/>
    </source>
</evidence>
<dbReference type="AlphaFoldDB" id="A0A3R7STT9"/>
<dbReference type="EMBL" id="QCYY01001848">
    <property type="protein sequence ID" value="ROT74787.1"/>
    <property type="molecule type" value="Genomic_DNA"/>
</dbReference>
<feature type="compositionally biased region" description="Basic and acidic residues" evidence="1">
    <location>
        <begin position="242"/>
        <end position="256"/>
    </location>
</feature>
<reference evidence="3 4" key="2">
    <citation type="submission" date="2019-01" db="EMBL/GenBank/DDBJ databases">
        <title>The decoding of complex shrimp genome reveals the adaptation for benthos swimmer, frequently molting mechanism and breeding impact on genome.</title>
        <authorList>
            <person name="Sun Y."/>
            <person name="Gao Y."/>
            <person name="Yu Y."/>
        </authorList>
    </citation>
    <scope>NUCLEOTIDE SEQUENCE [LARGE SCALE GENOMIC DNA]</scope>
    <source>
        <tissue evidence="3">Muscle</tissue>
    </source>
</reference>
<feature type="region of interest" description="Disordered" evidence="1">
    <location>
        <begin position="238"/>
        <end position="308"/>
    </location>
</feature>
<feature type="compositionally biased region" description="Low complexity" evidence="1">
    <location>
        <begin position="502"/>
        <end position="514"/>
    </location>
</feature>
<feature type="signal peptide" evidence="2">
    <location>
        <begin position="1"/>
        <end position="16"/>
    </location>
</feature>
<gene>
    <name evidence="3" type="ORF">C7M84_006710</name>
</gene>
<feature type="compositionally biased region" description="Basic and acidic residues" evidence="1">
    <location>
        <begin position="273"/>
        <end position="308"/>
    </location>
</feature>
<dbReference type="Proteomes" id="UP000283509">
    <property type="component" value="Unassembled WGS sequence"/>
</dbReference>
<evidence type="ECO:0000313" key="4">
    <source>
        <dbReference type="Proteomes" id="UP000283509"/>
    </source>
</evidence>
<feature type="chain" id="PRO_5018732597" evidence="2">
    <location>
        <begin position="17"/>
        <end position="573"/>
    </location>
</feature>
<comment type="caution">
    <text evidence="3">The sequence shown here is derived from an EMBL/GenBank/DDBJ whole genome shotgun (WGS) entry which is preliminary data.</text>
</comment>
<proteinExistence type="predicted"/>
<feature type="region of interest" description="Disordered" evidence="1">
    <location>
        <begin position="449"/>
        <end position="525"/>
    </location>
</feature>
<reference evidence="3 4" key="1">
    <citation type="submission" date="2018-04" db="EMBL/GenBank/DDBJ databases">
        <authorList>
            <person name="Zhang X."/>
            <person name="Yuan J."/>
            <person name="Li F."/>
            <person name="Xiang J."/>
        </authorList>
    </citation>
    <scope>NUCLEOTIDE SEQUENCE [LARGE SCALE GENOMIC DNA]</scope>
    <source>
        <tissue evidence="3">Muscle</tissue>
    </source>
</reference>